<dbReference type="AlphaFoldDB" id="G2QG78"/>
<dbReference type="RefSeq" id="XP_003664583.1">
    <property type="nucleotide sequence ID" value="XM_003664535.1"/>
</dbReference>
<feature type="transmembrane region" description="Helical" evidence="1">
    <location>
        <begin position="179"/>
        <end position="199"/>
    </location>
</feature>
<dbReference type="HOGENOM" id="CLU_035117_2_2_1"/>
<dbReference type="EMBL" id="CP003005">
    <property type="protein sequence ID" value="AEO59338.1"/>
    <property type="molecule type" value="Genomic_DNA"/>
</dbReference>
<feature type="domain" description="NADPH-dependent reductive aminase-like C-terminal" evidence="3">
    <location>
        <begin position="170"/>
        <end position="310"/>
    </location>
</feature>
<dbReference type="OrthoDB" id="435038at2759"/>
<protein>
    <submittedName>
        <fullName evidence="4">Uncharacterized protein</fullName>
    </submittedName>
</protein>
<dbReference type="InterPro" id="IPR006115">
    <property type="entry name" value="6PGDH_NADP-bd"/>
</dbReference>
<dbReference type="GO" id="GO:0050661">
    <property type="term" value="F:NADP binding"/>
    <property type="evidence" value="ECO:0007669"/>
    <property type="project" value="InterPro"/>
</dbReference>
<dbReference type="SUPFAM" id="SSF51735">
    <property type="entry name" value="NAD(P)-binding Rossmann-fold domains"/>
    <property type="match status" value="1"/>
</dbReference>
<dbReference type="Pfam" id="PF03446">
    <property type="entry name" value="NAD_binding_2"/>
    <property type="match status" value="1"/>
</dbReference>
<dbReference type="OMA" id="MYGMFAG"/>
<sequence length="314" mass="33002">MATITSIGIGNMGAALASALLKSVGLRQLTIWNRTADRPQVKSLVEQGAHFEPSVAAAVARSDTILICLLDYQTVTAVFEAISPGGLAGKTVINVTNGTPRQAREAEARFKGLGAAAAYFDGGIMVTPQQIGTPEAFVILSGEDESAFRAAGGPAELLEPIGAIQYVASDAGAAALYDLAALAAMFGMFAGAFTGIALLKKQKRQRQDGGKEEGDRDNKALAKPATDSVIVPVLNALVPYVGMIADEVDRENWMNDMGNPLKMQAIALHNILRACEEEGVDGEGLKFISRRMDRAVADGFGPGGVSAIARYMFK</sequence>
<dbReference type="GeneID" id="11506111"/>
<reference evidence="4 5" key="1">
    <citation type="journal article" date="2011" name="Nat. Biotechnol.">
        <title>Comparative genomic analysis of the thermophilic biomass-degrading fungi Myceliophthora thermophila and Thielavia terrestris.</title>
        <authorList>
            <person name="Berka R.M."/>
            <person name="Grigoriev I.V."/>
            <person name="Otillar R."/>
            <person name="Salamov A."/>
            <person name="Grimwood J."/>
            <person name="Reid I."/>
            <person name="Ishmael N."/>
            <person name="John T."/>
            <person name="Darmond C."/>
            <person name="Moisan M.-C."/>
            <person name="Henrissat B."/>
            <person name="Coutinho P.M."/>
            <person name="Lombard V."/>
            <person name="Natvig D.O."/>
            <person name="Lindquist E."/>
            <person name="Schmutz J."/>
            <person name="Lucas S."/>
            <person name="Harris P."/>
            <person name="Powlowski J."/>
            <person name="Bellemare A."/>
            <person name="Taylor D."/>
            <person name="Butler G."/>
            <person name="de Vries R.P."/>
            <person name="Allijn I.E."/>
            <person name="van den Brink J."/>
            <person name="Ushinsky S."/>
            <person name="Storms R."/>
            <person name="Powell A.J."/>
            <person name="Paulsen I.T."/>
            <person name="Elbourne L.D.H."/>
            <person name="Baker S.E."/>
            <person name="Magnuson J."/>
            <person name="LaBoissiere S."/>
            <person name="Clutterbuck A.J."/>
            <person name="Martinez D."/>
            <person name="Wogulis M."/>
            <person name="de Leon A.L."/>
            <person name="Rey M.W."/>
            <person name="Tsang A."/>
        </authorList>
    </citation>
    <scope>NUCLEOTIDE SEQUENCE [LARGE SCALE GENOMIC DNA]</scope>
    <source>
        <strain evidence="5">ATCC 42464 / BCRC 31852 / DSM 1799</strain>
    </source>
</reference>
<feature type="domain" description="6-phosphogluconate dehydrogenase NADP-binding" evidence="2">
    <location>
        <begin position="4"/>
        <end position="135"/>
    </location>
</feature>
<dbReference type="InterPro" id="IPR036291">
    <property type="entry name" value="NAD(P)-bd_dom_sf"/>
</dbReference>
<proteinExistence type="predicted"/>
<accession>G2QG78</accession>
<dbReference type="Pfam" id="PF21761">
    <property type="entry name" value="RedAm-like_C"/>
    <property type="match status" value="1"/>
</dbReference>
<evidence type="ECO:0000259" key="2">
    <source>
        <dbReference type="Pfam" id="PF03446"/>
    </source>
</evidence>
<dbReference type="PANTHER" id="PTHR43580:SF2">
    <property type="entry name" value="CYTOKINE-LIKE NUCLEAR FACTOR N-PAC"/>
    <property type="match status" value="1"/>
</dbReference>
<keyword evidence="1" id="KW-0812">Transmembrane</keyword>
<dbReference type="VEuPathDB" id="FungiDB:MYCTH_53033"/>
<name>G2QG78_THET4</name>
<dbReference type="InterPro" id="IPR051265">
    <property type="entry name" value="HIBADH-related_NP60_sf"/>
</dbReference>
<evidence type="ECO:0000256" key="1">
    <source>
        <dbReference type="SAM" id="Phobius"/>
    </source>
</evidence>
<evidence type="ECO:0000259" key="3">
    <source>
        <dbReference type="Pfam" id="PF21761"/>
    </source>
</evidence>
<dbReference type="eggNOG" id="KOG0409">
    <property type="taxonomic scope" value="Eukaryota"/>
</dbReference>
<evidence type="ECO:0000313" key="4">
    <source>
        <dbReference type="EMBL" id="AEO59338.1"/>
    </source>
</evidence>
<dbReference type="KEGG" id="mtm:MYCTH_53033"/>
<gene>
    <name evidence="4" type="ORF">MYCTH_53033</name>
</gene>
<keyword evidence="5" id="KW-1185">Reference proteome</keyword>
<dbReference type="STRING" id="573729.G2QG78"/>
<organism evidence="4 5">
    <name type="scientific">Thermothelomyces thermophilus (strain ATCC 42464 / BCRC 31852 / DSM 1799)</name>
    <name type="common">Sporotrichum thermophile</name>
    <dbReference type="NCBI Taxonomy" id="573729"/>
    <lineage>
        <taxon>Eukaryota</taxon>
        <taxon>Fungi</taxon>
        <taxon>Dikarya</taxon>
        <taxon>Ascomycota</taxon>
        <taxon>Pezizomycotina</taxon>
        <taxon>Sordariomycetes</taxon>
        <taxon>Sordariomycetidae</taxon>
        <taxon>Sordariales</taxon>
        <taxon>Chaetomiaceae</taxon>
        <taxon>Thermothelomyces</taxon>
    </lineage>
</organism>
<dbReference type="InterPro" id="IPR048666">
    <property type="entry name" value="RedAm-like_C"/>
</dbReference>
<dbReference type="PANTHER" id="PTHR43580">
    <property type="entry name" value="OXIDOREDUCTASE GLYR1-RELATED"/>
    <property type="match status" value="1"/>
</dbReference>
<keyword evidence="1" id="KW-0472">Membrane</keyword>
<keyword evidence="1" id="KW-1133">Transmembrane helix</keyword>
<dbReference type="InParanoid" id="G2QG78"/>
<dbReference type="Gene3D" id="1.10.1040.10">
    <property type="entry name" value="N-(1-d-carboxylethyl)-l-norvaline Dehydrogenase, domain 2"/>
    <property type="match status" value="1"/>
</dbReference>
<evidence type="ECO:0000313" key="5">
    <source>
        <dbReference type="Proteomes" id="UP000007322"/>
    </source>
</evidence>
<dbReference type="GO" id="GO:0016491">
    <property type="term" value="F:oxidoreductase activity"/>
    <property type="evidence" value="ECO:0007669"/>
    <property type="project" value="UniProtKB-KW"/>
</dbReference>
<dbReference type="Proteomes" id="UP000007322">
    <property type="component" value="Chromosome 4"/>
</dbReference>
<dbReference type="Gene3D" id="3.40.50.720">
    <property type="entry name" value="NAD(P)-binding Rossmann-like Domain"/>
    <property type="match status" value="1"/>
</dbReference>
<dbReference type="InterPro" id="IPR013328">
    <property type="entry name" value="6PGD_dom2"/>
</dbReference>